<name>A0A9P4R1N5_9PLEO</name>
<dbReference type="Proteomes" id="UP000799444">
    <property type="component" value="Unassembled WGS sequence"/>
</dbReference>
<comment type="similarity">
    <text evidence="2">Belongs to the NAD(P)-dependent epimerase/dehydratase family. Dihydroflavonol-4-reductase subfamily.</text>
</comment>
<dbReference type="OrthoDB" id="2735536at2759"/>
<dbReference type="Pfam" id="PF01370">
    <property type="entry name" value="Epimerase"/>
    <property type="match status" value="1"/>
</dbReference>
<accession>A0A9P4R1N5</accession>
<dbReference type="SUPFAM" id="SSF51735">
    <property type="entry name" value="NAD(P)-binding Rossmann-fold domains"/>
    <property type="match status" value="1"/>
</dbReference>
<dbReference type="Gene3D" id="3.40.50.720">
    <property type="entry name" value="NAD(P)-binding Rossmann-like Domain"/>
    <property type="match status" value="1"/>
</dbReference>
<protein>
    <submittedName>
        <fullName evidence="4">NAD dependent epimerase/dehydratase</fullName>
    </submittedName>
</protein>
<dbReference type="PANTHER" id="PTHR10366">
    <property type="entry name" value="NAD DEPENDENT EPIMERASE/DEHYDRATASE"/>
    <property type="match status" value="1"/>
</dbReference>
<proteinExistence type="inferred from homology"/>
<dbReference type="AlphaFoldDB" id="A0A9P4R1N5"/>
<evidence type="ECO:0000256" key="1">
    <source>
        <dbReference type="ARBA" id="ARBA00023002"/>
    </source>
</evidence>
<evidence type="ECO:0000313" key="5">
    <source>
        <dbReference type="Proteomes" id="UP000799444"/>
    </source>
</evidence>
<dbReference type="InterPro" id="IPR001509">
    <property type="entry name" value="Epimerase_deHydtase"/>
</dbReference>
<dbReference type="EMBL" id="ML996113">
    <property type="protein sequence ID" value="KAF2737778.1"/>
    <property type="molecule type" value="Genomic_DNA"/>
</dbReference>
<dbReference type="PANTHER" id="PTHR10366:SF564">
    <property type="entry name" value="STEROL-4-ALPHA-CARBOXYLATE 3-DEHYDROGENASE, DECARBOXYLATING"/>
    <property type="match status" value="1"/>
</dbReference>
<keyword evidence="5" id="KW-1185">Reference proteome</keyword>
<evidence type="ECO:0000256" key="2">
    <source>
        <dbReference type="ARBA" id="ARBA00023445"/>
    </source>
</evidence>
<evidence type="ECO:0000259" key="3">
    <source>
        <dbReference type="Pfam" id="PF01370"/>
    </source>
</evidence>
<gene>
    <name evidence="4" type="ORF">EJ04DRAFT_510004</name>
</gene>
<sequence length="365" mass="39567">MSQTLNLTVLITGATGHVGFNVLLEALRTGYNVRATVRCETKATALRSHPLVRSACHHPSQLSTLIVPDITAPRAFDQGVDGADFIIHIASALPNTSAVSQSQYDAHFVRPAVYSTIGVLEAAARTPSVRRVVITSSIVALIPLAQLEGREAPTPVSSDARVSFSSAPYADEFAAYAASKVAALAVAERWVQRRRPRFDVTHIHPSFVHGRKDFMTSKHDMFKGTNTIVLGVSLGKAFGSFIGASVHNDDVAKVHIQALDPSVPGNTSYIVSQPSRWDAVKEIAPIFFPEAVRSGKLPLTGSASTIDIDIDTSKTEEVFNIDFRNPEDQVKDILSFYLETQRPSSILSRTAPPMDSLRKPVQVLT</sequence>
<reference evidence="4" key="1">
    <citation type="journal article" date="2020" name="Stud. Mycol.">
        <title>101 Dothideomycetes genomes: a test case for predicting lifestyles and emergence of pathogens.</title>
        <authorList>
            <person name="Haridas S."/>
            <person name="Albert R."/>
            <person name="Binder M."/>
            <person name="Bloem J."/>
            <person name="Labutti K."/>
            <person name="Salamov A."/>
            <person name="Andreopoulos B."/>
            <person name="Baker S."/>
            <person name="Barry K."/>
            <person name="Bills G."/>
            <person name="Bluhm B."/>
            <person name="Cannon C."/>
            <person name="Castanera R."/>
            <person name="Culley D."/>
            <person name="Daum C."/>
            <person name="Ezra D."/>
            <person name="Gonzalez J."/>
            <person name="Henrissat B."/>
            <person name="Kuo A."/>
            <person name="Liang C."/>
            <person name="Lipzen A."/>
            <person name="Lutzoni F."/>
            <person name="Magnuson J."/>
            <person name="Mondo S."/>
            <person name="Nolan M."/>
            <person name="Ohm R."/>
            <person name="Pangilinan J."/>
            <person name="Park H.-J."/>
            <person name="Ramirez L."/>
            <person name="Alfaro M."/>
            <person name="Sun H."/>
            <person name="Tritt A."/>
            <person name="Yoshinaga Y."/>
            <person name="Zwiers L.-H."/>
            <person name="Turgeon B."/>
            <person name="Goodwin S."/>
            <person name="Spatafora J."/>
            <person name="Crous P."/>
            <person name="Grigoriev I."/>
        </authorList>
    </citation>
    <scope>NUCLEOTIDE SEQUENCE</scope>
    <source>
        <strain evidence="4">CBS 125425</strain>
    </source>
</reference>
<feature type="domain" description="NAD-dependent epimerase/dehydratase" evidence="3">
    <location>
        <begin position="9"/>
        <end position="260"/>
    </location>
</feature>
<dbReference type="InterPro" id="IPR036291">
    <property type="entry name" value="NAD(P)-bd_dom_sf"/>
</dbReference>
<dbReference type="InterPro" id="IPR050425">
    <property type="entry name" value="NAD(P)_dehydrat-like"/>
</dbReference>
<dbReference type="GO" id="GO:0016616">
    <property type="term" value="F:oxidoreductase activity, acting on the CH-OH group of donors, NAD or NADP as acceptor"/>
    <property type="evidence" value="ECO:0007669"/>
    <property type="project" value="TreeGrafter"/>
</dbReference>
<organism evidence="4 5">
    <name type="scientific">Polyplosphaeria fusca</name>
    <dbReference type="NCBI Taxonomy" id="682080"/>
    <lineage>
        <taxon>Eukaryota</taxon>
        <taxon>Fungi</taxon>
        <taxon>Dikarya</taxon>
        <taxon>Ascomycota</taxon>
        <taxon>Pezizomycotina</taxon>
        <taxon>Dothideomycetes</taxon>
        <taxon>Pleosporomycetidae</taxon>
        <taxon>Pleosporales</taxon>
        <taxon>Tetraplosphaeriaceae</taxon>
        <taxon>Polyplosphaeria</taxon>
    </lineage>
</organism>
<keyword evidence="1" id="KW-0560">Oxidoreductase</keyword>
<evidence type="ECO:0000313" key="4">
    <source>
        <dbReference type="EMBL" id="KAF2737778.1"/>
    </source>
</evidence>
<comment type="caution">
    <text evidence="4">The sequence shown here is derived from an EMBL/GenBank/DDBJ whole genome shotgun (WGS) entry which is preliminary data.</text>
</comment>